<protein>
    <submittedName>
        <fullName evidence="1">Uncharacterized protein</fullName>
    </submittedName>
</protein>
<dbReference type="EMBL" id="OZ034815">
    <property type="protein sequence ID" value="CAL1372659.1"/>
    <property type="molecule type" value="Genomic_DNA"/>
</dbReference>
<sequence>MKPSLRGLEDCCSGSGSGGLCGEVLESSSSSGSSKNRCDGKAFIRCDSSLSLFNRSRSRSGILSLHGEVHLVQSVTEPNKVFDLASYL</sequence>
<name>A0AAV2DFJ8_9ROSI</name>
<dbReference type="Proteomes" id="UP001497516">
    <property type="component" value="Chromosome 2"/>
</dbReference>
<evidence type="ECO:0000313" key="2">
    <source>
        <dbReference type="Proteomes" id="UP001497516"/>
    </source>
</evidence>
<reference evidence="1 2" key="1">
    <citation type="submission" date="2024-04" db="EMBL/GenBank/DDBJ databases">
        <authorList>
            <person name="Fracassetti M."/>
        </authorList>
    </citation>
    <scope>NUCLEOTIDE SEQUENCE [LARGE SCALE GENOMIC DNA]</scope>
</reference>
<accession>A0AAV2DFJ8</accession>
<keyword evidence="2" id="KW-1185">Reference proteome</keyword>
<evidence type="ECO:0000313" key="1">
    <source>
        <dbReference type="EMBL" id="CAL1372659.1"/>
    </source>
</evidence>
<organism evidence="1 2">
    <name type="scientific">Linum trigynum</name>
    <dbReference type="NCBI Taxonomy" id="586398"/>
    <lineage>
        <taxon>Eukaryota</taxon>
        <taxon>Viridiplantae</taxon>
        <taxon>Streptophyta</taxon>
        <taxon>Embryophyta</taxon>
        <taxon>Tracheophyta</taxon>
        <taxon>Spermatophyta</taxon>
        <taxon>Magnoliopsida</taxon>
        <taxon>eudicotyledons</taxon>
        <taxon>Gunneridae</taxon>
        <taxon>Pentapetalae</taxon>
        <taxon>rosids</taxon>
        <taxon>fabids</taxon>
        <taxon>Malpighiales</taxon>
        <taxon>Linaceae</taxon>
        <taxon>Linum</taxon>
    </lineage>
</organism>
<gene>
    <name evidence="1" type="ORF">LTRI10_LOCUS14646</name>
</gene>
<dbReference type="AlphaFoldDB" id="A0AAV2DFJ8"/>
<proteinExistence type="predicted"/>